<keyword evidence="2" id="KW-1185">Reference proteome</keyword>
<sequence>MRKSFIFNVTCNETQIAKQETASKSLQIFALEISSNFGVFRDGKFLGRDATARKTRETQVMEAFISMAEGADECSALGCARVPPRNTVNGTRCAQSHSQTPTAIALTGALWP</sequence>
<evidence type="ECO:0000313" key="1">
    <source>
        <dbReference type="EMBL" id="EYC20261.1"/>
    </source>
</evidence>
<evidence type="ECO:0000313" key="2">
    <source>
        <dbReference type="Proteomes" id="UP000024635"/>
    </source>
</evidence>
<dbReference type="AlphaFoldDB" id="A0A016UZ25"/>
<name>A0A016UZ25_9BILA</name>
<reference evidence="2" key="1">
    <citation type="journal article" date="2015" name="Nat. Genet.">
        <title>The genome and transcriptome of the zoonotic hookworm Ancylostoma ceylanicum identify infection-specific gene families.</title>
        <authorList>
            <person name="Schwarz E.M."/>
            <person name="Hu Y."/>
            <person name="Antoshechkin I."/>
            <person name="Miller M.M."/>
            <person name="Sternberg P.W."/>
            <person name="Aroian R.V."/>
        </authorList>
    </citation>
    <scope>NUCLEOTIDE SEQUENCE</scope>
    <source>
        <strain evidence="2">HY135</strain>
    </source>
</reference>
<protein>
    <submittedName>
        <fullName evidence="1">Uncharacterized protein</fullName>
    </submittedName>
</protein>
<proteinExistence type="predicted"/>
<accession>A0A016UZ25</accession>
<dbReference type="EMBL" id="JARK01001358">
    <property type="protein sequence ID" value="EYC20261.1"/>
    <property type="molecule type" value="Genomic_DNA"/>
</dbReference>
<dbReference type="Proteomes" id="UP000024635">
    <property type="component" value="Unassembled WGS sequence"/>
</dbReference>
<comment type="caution">
    <text evidence="1">The sequence shown here is derived from an EMBL/GenBank/DDBJ whole genome shotgun (WGS) entry which is preliminary data.</text>
</comment>
<gene>
    <name evidence="1" type="primary">Acey_s0022.g536</name>
    <name evidence="1" type="ORF">Y032_0022g536</name>
</gene>
<organism evidence="1 2">
    <name type="scientific">Ancylostoma ceylanicum</name>
    <dbReference type="NCBI Taxonomy" id="53326"/>
    <lineage>
        <taxon>Eukaryota</taxon>
        <taxon>Metazoa</taxon>
        <taxon>Ecdysozoa</taxon>
        <taxon>Nematoda</taxon>
        <taxon>Chromadorea</taxon>
        <taxon>Rhabditida</taxon>
        <taxon>Rhabditina</taxon>
        <taxon>Rhabditomorpha</taxon>
        <taxon>Strongyloidea</taxon>
        <taxon>Ancylostomatidae</taxon>
        <taxon>Ancylostomatinae</taxon>
        <taxon>Ancylostoma</taxon>
    </lineage>
</organism>